<protein>
    <submittedName>
        <fullName evidence="2">Uncharacterized protein</fullName>
    </submittedName>
</protein>
<comment type="caution">
    <text evidence="2">The sequence shown here is derived from an EMBL/GenBank/DDBJ whole genome shotgun (WGS) entry which is preliminary data.</text>
</comment>
<reference evidence="2" key="1">
    <citation type="journal article" date="2020" name="New Phytol.">
        <title>Comparative genomics reveals dynamic genome evolution in host specialist ectomycorrhizal fungi.</title>
        <authorList>
            <person name="Lofgren L.A."/>
            <person name="Nguyen N.H."/>
            <person name="Vilgalys R."/>
            <person name="Ruytinx J."/>
            <person name="Liao H.L."/>
            <person name="Branco S."/>
            <person name="Kuo A."/>
            <person name="LaButti K."/>
            <person name="Lipzen A."/>
            <person name="Andreopoulos W."/>
            <person name="Pangilinan J."/>
            <person name="Riley R."/>
            <person name="Hundley H."/>
            <person name="Na H."/>
            <person name="Barry K."/>
            <person name="Grigoriev I.V."/>
            <person name="Stajich J.E."/>
            <person name="Kennedy P.G."/>
        </authorList>
    </citation>
    <scope>NUCLEOTIDE SEQUENCE</scope>
    <source>
        <strain evidence="2">MN1</strain>
    </source>
</reference>
<dbReference type="AlphaFoldDB" id="A0A9P7J6V3"/>
<dbReference type="EMBL" id="JABBWG010000050">
    <property type="protein sequence ID" value="KAG1805856.1"/>
    <property type="molecule type" value="Genomic_DNA"/>
</dbReference>
<keyword evidence="1" id="KW-0472">Membrane</keyword>
<dbReference type="OrthoDB" id="6500128at2759"/>
<accession>A0A9P7J6V3</accession>
<evidence type="ECO:0000313" key="3">
    <source>
        <dbReference type="Proteomes" id="UP000807769"/>
    </source>
</evidence>
<dbReference type="Proteomes" id="UP000807769">
    <property type="component" value="Unassembled WGS sequence"/>
</dbReference>
<keyword evidence="1" id="KW-0812">Transmembrane</keyword>
<keyword evidence="1" id="KW-1133">Transmembrane helix</keyword>
<sequence>MSRRPTAYWGPASMVRGNHFRVKVGPPSLAQNIRKVVEDEKRAVGRVSHDVWELYVKSFGAHGYWAWLLFILVLVALCPIAENWWLKIWSGSSTEKAKAKGPVYYVVIYAAISTAL</sequence>
<gene>
    <name evidence="2" type="ORF">BJ212DRAFT_1486195</name>
</gene>
<name>A0A9P7J6V3_9AGAM</name>
<feature type="transmembrane region" description="Helical" evidence="1">
    <location>
        <begin position="64"/>
        <end position="86"/>
    </location>
</feature>
<proteinExistence type="predicted"/>
<dbReference type="RefSeq" id="XP_041187497.1">
    <property type="nucleotide sequence ID" value="XM_041341091.1"/>
</dbReference>
<organism evidence="2 3">
    <name type="scientific">Suillus subaureus</name>
    <dbReference type="NCBI Taxonomy" id="48587"/>
    <lineage>
        <taxon>Eukaryota</taxon>
        <taxon>Fungi</taxon>
        <taxon>Dikarya</taxon>
        <taxon>Basidiomycota</taxon>
        <taxon>Agaricomycotina</taxon>
        <taxon>Agaricomycetes</taxon>
        <taxon>Agaricomycetidae</taxon>
        <taxon>Boletales</taxon>
        <taxon>Suillineae</taxon>
        <taxon>Suillaceae</taxon>
        <taxon>Suillus</taxon>
    </lineage>
</organism>
<evidence type="ECO:0000313" key="2">
    <source>
        <dbReference type="EMBL" id="KAG1805856.1"/>
    </source>
</evidence>
<dbReference type="GeneID" id="64635107"/>
<evidence type="ECO:0000256" key="1">
    <source>
        <dbReference type="SAM" id="Phobius"/>
    </source>
</evidence>
<keyword evidence="3" id="KW-1185">Reference proteome</keyword>